<evidence type="ECO:0000256" key="17">
    <source>
        <dbReference type="SAM" id="Phobius"/>
    </source>
</evidence>
<reference evidence="18 19" key="1">
    <citation type="submission" date="2024-05" db="EMBL/GenBank/DDBJ databases">
        <authorList>
            <person name="Wallberg A."/>
        </authorList>
    </citation>
    <scope>NUCLEOTIDE SEQUENCE [LARGE SCALE GENOMIC DNA]</scope>
</reference>
<evidence type="ECO:0000256" key="9">
    <source>
        <dbReference type="ARBA" id="ARBA00022968"/>
    </source>
</evidence>
<comment type="subcellular location">
    <subcellularLocation>
        <location evidence="3">Cell membrane</location>
        <location evidence="3">Sarcolemma</location>
        <topology evidence="3">Single-pass type II membrane protein</topology>
    </subcellularLocation>
    <subcellularLocation>
        <location evidence="2">Cytoplasm</location>
        <location evidence="2">Cytoskeleton</location>
    </subcellularLocation>
</comment>
<feature type="region of interest" description="Disordered" evidence="16">
    <location>
        <begin position="31"/>
        <end position="52"/>
    </location>
</feature>
<dbReference type="GO" id="GO:0007517">
    <property type="term" value="P:muscle organ development"/>
    <property type="evidence" value="ECO:0007669"/>
    <property type="project" value="InterPro"/>
</dbReference>
<keyword evidence="10 17" id="KW-1133">Transmembrane helix</keyword>
<organism evidence="18 19">
    <name type="scientific">Meganyctiphanes norvegica</name>
    <name type="common">Northern krill</name>
    <name type="synonym">Thysanopoda norvegica</name>
    <dbReference type="NCBI Taxonomy" id="48144"/>
    <lineage>
        <taxon>Eukaryota</taxon>
        <taxon>Metazoa</taxon>
        <taxon>Ecdysozoa</taxon>
        <taxon>Arthropoda</taxon>
        <taxon>Crustacea</taxon>
        <taxon>Multicrustacea</taxon>
        <taxon>Malacostraca</taxon>
        <taxon>Eumalacostraca</taxon>
        <taxon>Eucarida</taxon>
        <taxon>Euphausiacea</taxon>
        <taxon>Euphausiidae</taxon>
        <taxon>Meganyctiphanes</taxon>
    </lineage>
</organism>
<accession>A0AAV2RVA7</accession>
<protein>
    <recommendedName>
        <fullName evidence="5">Beta-sarcoglycan</fullName>
    </recommendedName>
</protein>
<name>A0AAV2RVA7_MEGNR</name>
<comment type="similarity">
    <text evidence="4">Belongs to the sarcoglycan beta/delta/gamma/zeta family.</text>
</comment>
<evidence type="ECO:0000256" key="10">
    <source>
        <dbReference type="ARBA" id="ARBA00022989"/>
    </source>
</evidence>
<feature type="transmembrane region" description="Helical" evidence="17">
    <location>
        <begin position="65"/>
        <end position="91"/>
    </location>
</feature>
<evidence type="ECO:0000313" key="18">
    <source>
        <dbReference type="EMBL" id="CAL4146361.1"/>
    </source>
</evidence>
<evidence type="ECO:0000256" key="8">
    <source>
        <dbReference type="ARBA" id="ARBA00022692"/>
    </source>
</evidence>
<dbReference type="PANTHER" id="PTHR21142:SF2">
    <property type="entry name" value="BETA-SARCOGLYCAN"/>
    <property type="match status" value="1"/>
</dbReference>
<keyword evidence="6" id="KW-1003">Cell membrane</keyword>
<keyword evidence="19" id="KW-1185">Reference proteome</keyword>
<dbReference type="PANTHER" id="PTHR21142">
    <property type="entry name" value="SARCOGLYCANS"/>
    <property type="match status" value="1"/>
</dbReference>
<evidence type="ECO:0000313" key="19">
    <source>
        <dbReference type="Proteomes" id="UP001497623"/>
    </source>
</evidence>
<dbReference type="GO" id="GO:0005856">
    <property type="term" value="C:cytoskeleton"/>
    <property type="evidence" value="ECO:0007669"/>
    <property type="project" value="UniProtKB-SubCell"/>
</dbReference>
<comment type="caution">
    <text evidence="18">The sequence shown here is derived from an EMBL/GenBank/DDBJ whole genome shotgun (WGS) entry which is preliminary data.</text>
</comment>
<proteinExistence type="inferred from homology"/>
<evidence type="ECO:0000256" key="12">
    <source>
        <dbReference type="ARBA" id="ARBA00023157"/>
    </source>
</evidence>
<dbReference type="InterPro" id="IPR027659">
    <property type="entry name" value="Sgcb"/>
</dbReference>
<evidence type="ECO:0000256" key="1">
    <source>
        <dbReference type="ARBA" id="ARBA00002860"/>
    </source>
</evidence>
<dbReference type="AlphaFoldDB" id="A0AAV2RVA7"/>
<evidence type="ECO:0000256" key="13">
    <source>
        <dbReference type="ARBA" id="ARBA00023180"/>
    </source>
</evidence>
<keyword evidence="9" id="KW-0735">Signal-anchor</keyword>
<evidence type="ECO:0000256" key="14">
    <source>
        <dbReference type="ARBA" id="ARBA00023212"/>
    </source>
</evidence>
<evidence type="ECO:0000256" key="3">
    <source>
        <dbReference type="ARBA" id="ARBA00004274"/>
    </source>
</evidence>
<dbReference type="GO" id="GO:0042383">
    <property type="term" value="C:sarcolemma"/>
    <property type="evidence" value="ECO:0007669"/>
    <property type="project" value="UniProtKB-SubCell"/>
</dbReference>
<keyword evidence="7" id="KW-0963">Cytoplasm</keyword>
<keyword evidence="14" id="KW-0206">Cytoskeleton</keyword>
<dbReference type="EMBL" id="CAXKWB010035371">
    <property type="protein sequence ID" value="CAL4146361.1"/>
    <property type="molecule type" value="Genomic_DNA"/>
</dbReference>
<dbReference type="Pfam" id="PF04790">
    <property type="entry name" value="Sarcoglycan_1"/>
    <property type="match status" value="1"/>
</dbReference>
<keyword evidence="8 17" id="KW-0812">Transmembrane</keyword>
<keyword evidence="12" id="KW-1015">Disulfide bond</keyword>
<evidence type="ECO:0000256" key="15">
    <source>
        <dbReference type="ARBA" id="ARBA00026041"/>
    </source>
</evidence>
<evidence type="ECO:0000256" key="6">
    <source>
        <dbReference type="ARBA" id="ARBA00022475"/>
    </source>
</evidence>
<dbReference type="InterPro" id="IPR006875">
    <property type="entry name" value="Sarcoglycan"/>
</dbReference>
<evidence type="ECO:0000256" key="11">
    <source>
        <dbReference type="ARBA" id="ARBA00023136"/>
    </source>
</evidence>
<evidence type="ECO:0000256" key="4">
    <source>
        <dbReference type="ARBA" id="ARBA00007574"/>
    </source>
</evidence>
<evidence type="ECO:0000256" key="7">
    <source>
        <dbReference type="ARBA" id="ARBA00022490"/>
    </source>
</evidence>
<keyword evidence="11 17" id="KW-0472">Membrane</keyword>
<evidence type="ECO:0000256" key="16">
    <source>
        <dbReference type="SAM" id="MobiDB-lite"/>
    </source>
</evidence>
<dbReference type="Proteomes" id="UP001497623">
    <property type="component" value="Unassembled WGS sequence"/>
</dbReference>
<sequence length="328" mass="35560">MGDFTGISDSAAASLLTDGDSIAPSTLERATLTRQSRQSRSTLHTVSSEREMGPKLQAQGGESGFFWGLVVVLLLLALGNLLLTFFAMGVLRLGYGMESIEIIPGQRMSKFYGHTDLGNIVKKDGILNSYADAPFSITGDNSKVSLSLRTSKYPPKIEVGPDETNIFDVEQFKVISPTTGKEIFSTNYPHFGLPRGVQNLHVTKARTSRVTSPTSSDLRIQSDSTIRVRGNEGMYLDGGSLIWTADQDIYVKSVNGSILLSGGRGILVDVNTLPLASQLDPSTSRGQYKLCMCMPSGLLFRVPVPKDNNLRSIHKQINCASFSNPCSD</sequence>
<comment type="function">
    <text evidence="1">Component of the sarcoglycan complex, a subcomplex of the dystrophin-glycoprotein complex which forms a link between the F-actin cytoskeleton and the extracellular matrix.</text>
</comment>
<gene>
    <name evidence="18" type="ORF">MNOR_LOCUS29855</name>
</gene>
<keyword evidence="13" id="KW-0325">Glycoprotein</keyword>
<comment type="subunit">
    <text evidence="15">Cross-link to form 2 major subcomplexes: one consisting of SGCB, SGCD and SGCG and the other consisting of SGCB and SGCD. The association between SGCB and SGCG is particularly strong while SGCA is loosely associated with the other sarcoglycans.</text>
</comment>
<feature type="compositionally biased region" description="Polar residues" evidence="16">
    <location>
        <begin position="32"/>
        <end position="46"/>
    </location>
</feature>
<dbReference type="GO" id="GO:0016012">
    <property type="term" value="C:sarcoglycan complex"/>
    <property type="evidence" value="ECO:0007669"/>
    <property type="project" value="InterPro"/>
</dbReference>
<evidence type="ECO:0000256" key="5">
    <source>
        <dbReference type="ARBA" id="ARBA00015329"/>
    </source>
</evidence>
<evidence type="ECO:0000256" key="2">
    <source>
        <dbReference type="ARBA" id="ARBA00004245"/>
    </source>
</evidence>